<dbReference type="InterPro" id="IPR002925">
    <property type="entry name" value="Dienelactn_hydro"/>
</dbReference>
<dbReference type="OrthoDB" id="10019231at2759"/>
<organism evidence="2 3">
    <name type="scientific">Pestalotiopsis fici (strain W106-1 / CGMCC3.15140)</name>
    <dbReference type="NCBI Taxonomy" id="1229662"/>
    <lineage>
        <taxon>Eukaryota</taxon>
        <taxon>Fungi</taxon>
        <taxon>Dikarya</taxon>
        <taxon>Ascomycota</taxon>
        <taxon>Pezizomycotina</taxon>
        <taxon>Sordariomycetes</taxon>
        <taxon>Xylariomycetidae</taxon>
        <taxon>Amphisphaeriales</taxon>
        <taxon>Sporocadaceae</taxon>
        <taxon>Pestalotiopsis</taxon>
    </lineage>
</organism>
<dbReference type="Pfam" id="PF01738">
    <property type="entry name" value="DLH"/>
    <property type="match status" value="1"/>
</dbReference>
<dbReference type="InterPro" id="IPR029058">
    <property type="entry name" value="AB_hydrolase_fold"/>
</dbReference>
<dbReference type="InParanoid" id="W3X9Y8"/>
<sequence length="251" mass="27538">MTVSECCVQGFTWDGTPAGRTGKLASNDTYITGDNPDKAIMIIHDLFGWTFKNLRLLADHYARETGATVYLPDFFGGEVVAPEPIIEERFAELNLPAFLQRNSRAAREPEIFACARALRSEHGFRKIGAAGFCYGGWACLRLAAAEHASAPLVDAISIGHPSLTVEADIDSVNPAIPVQVLAPEFDHAFTAELKVYTFTTLQKLGVTFDYQHFPGATHACFVRGDEKKAGERAAMIRGKNAAVNWFKEQLE</sequence>
<dbReference type="PANTHER" id="PTHR17630:SF55">
    <property type="entry name" value="DIENELACTONE HYDROLASE FAMILY PROTEIN (AFU_ORTHOLOGUE AFUA_1G01900)"/>
    <property type="match status" value="1"/>
</dbReference>
<protein>
    <recommendedName>
        <fullName evidence="1">Dienelactone hydrolase domain-containing protein</fullName>
    </recommendedName>
</protein>
<dbReference type="Gene3D" id="3.40.50.1820">
    <property type="entry name" value="alpha/beta hydrolase"/>
    <property type="match status" value="1"/>
</dbReference>
<evidence type="ECO:0000313" key="2">
    <source>
        <dbReference type="EMBL" id="ETS82923.1"/>
    </source>
</evidence>
<feature type="domain" description="Dienelactone hydrolase" evidence="1">
    <location>
        <begin position="35"/>
        <end position="249"/>
    </location>
</feature>
<dbReference type="SUPFAM" id="SSF53474">
    <property type="entry name" value="alpha/beta-Hydrolases"/>
    <property type="match status" value="1"/>
</dbReference>
<gene>
    <name evidence="2" type="ORF">PFICI_04799</name>
</gene>
<dbReference type="RefSeq" id="XP_007831571.1">
    <property type="nucleotide sequence ID" value="XM_007833380.1"/>
</dbReference>
<dbReference type="Proteomes" id="UP000030651">
    <property type="component" value="Unassembled WGS sequence"/>
</dbReference>
<dbReference type="AlphaFoldDB" id="W3X9Y8"/>
<dbReference type="HOGENOM" id="CLU_054590_2_1_1"/>
<dbReference type="OMA" id="HPSMLEK"/>
<evidence type="ECO:0000313" key="3">
    <source>
        <dbReference type="Proteomes" id="UP000030651"/>
    </source>
</evidence>
<dbReference type="GeneID" id="19269812"/>
<evidence type="ECO:0000259" key="1">
    <source>
        <dbReference type="Pfam" id="PF01738"/>
    </source>
</evidence>
<proteinExistence type="predicted"/>
<dbReference type="EMBL" id="KI912111">
    <property type="protein sequence ID" value="ETS82923.1"/>
    <property type="molecule type" value="Genomic_DNA"/>
</dbReference>
<dbReference type="KEGG" id="pfy:PFICI_04799"/>
<keyword evidence="3" id="KW-1185">Reference proteome</keyword>
<dbReference type="eggNOG" id="KOG3043">
    <property type="taxonomic scope" value="Eukaryota"/>
</dbReference>
<accession>W3X9Y8</accession>
<dbReference type="GO" id="GO:0016787">
    <property type="term" value="F:hydrolase activity"/>
    <property type="evidence" value="ECO:0007669"/>
    <property type="project" value="InterPro"/>
</dbReference>
<dbReference type="PANTHER" id="PTHR17630">
    <property type="entry name" value="DIENELACTONE HYDROLASE"/>
    <property type="match status" value="1"/>
</dbReference>
<reference evidence="3" key="1">
    <citation type="journal article" date="2015" name="BMC Genomics">
        <title>Genomic and transcriptomic analysis of the endophytic fungus Pestalotiopsis fici reveals its lifestyle and high potential for synthesis of natural products.</title>
        <authorList>
            <person name="Wang X."/>
            <person name="Zhang X."/>
            <person name="Liu L."/>
            <person name="Xiang M."/>
            <person name="Wang W."/>
            <person name="Sun X."/>
            <person name="Che Y."/>
            <person name="Guo L."/>
            <person name="Liu G."/>
            <person name="Guo L."/>
            <person name="Wang C."/>
            <person name="Yin W.B."/>
            <person name="Stadler M."/>
            <person name="Zhang X."/>
            <person name="Liu X."/>
        </authorList>
    </citation>
    <scope>NUCLEOTIDE SEQUENCE [LARGE SCALE GENOMIC DNA]</scope>
    <source>
        <strain evidence="3">W106-1 / CGMCC3.15140</strain>
    </source>
</reference>
<name>W3X9Y8_PESFW</name>